<dbReference type="EMBL" id="CM026433">
    <property type="protein sequence ID" value="KAG0553936.1"/>
    <property type="molecule type" value="Genomic_DNA"/>
</dbReference>
<sequence>MSCRFCKLMLLLFAEPFVLRSRSPMFVFSSHVANGLKIVNADRFGSQPLQ</sequence>
<dbReference type="AlphaFoldDB" id="A0A8T0G3S4"/>
<comment type="caution">
    <text evidence="2">The sequence shown here is derived from an EMBL/GenBank/DDBJ whole genome shotgun (WGS) entry which is preliminary data.</text>
</comment>
<feature type="chain" id="PRO_5035868169" evidence="1">
    <location>
        <begin position="22"/>
        <end position="50"/>
    </location>
</feature>
<dbReference type="Proteomes" id="UP000822688">
    <property type="component" value="Chromosome 12"/>
</dbReference>
<name>A0A8T0G3S4_CERPU</name>
<accession>A0A8T0G3S4</accession>
<evidence type="ECO:0000256" key="1">
    <source>
        <dbReference type="SAM" id="SignalP"/>
    </source>
</evidence>
<organism evidence="2 3">
    <name type="scientific">Ceratodon purpureus</name>
    <name type="common">Fire moss</name>
    <name type="synonym">Dicranum purpureum</name>
    <dbReference type="NCBI Taxonomy" id="3225"/>
    <lineage>
        <taxon>Eukaryota</taxon>
        <taxon>Viridiplantae</taxon>
        <taxon>Streptophyta</taxon>
        <taxon>Embryophyta</taxon>
        <taxon>Bryophyta</taxon>
        <taxon>Bryophytina</taxon>
        <taxon>Bryopsida</taxon>
        <taxon>Dicranidae</taxon>
        <taxon>Pseudoditrichales</taxon>
        <taxon>Ditrichaceae</taxon>
        <taxon>Ceratodon</taxon>
    </lineage>
</organism>
<proteinExistence type="predicted"/>
<keyword evidence="3" id="KW-1185">Reference proteome</keyword>
<keyword evidence="1" id="KW-0732">Signal</keyword>
<evidence type="ECO:0000313" key="3">
    <source>
        <dbReference type="Proteomes" id="UP000822688"/>
    </source>
</evidence>
<protein>
    <submittedName>
        <fullName evidence="2">Uncharacterized protein</fullName>
    </submittedName>
</protein>
<reference evidence="2" key="1">
    <citation type="submission" date="2020-06" db="EMBL/GenBank/DDBJ databases">
        <title>WGS assembly of Ceratodon purpureus strain R40.</title>
        <authorList>
            <person name="Carey S.B."/>
            <person name="Jenkins J."/>
            <person name="Shu S."/>
            <person name="Lovell J.T."/>
            <person name="Sreedasyam A."/>
            <person name="Maumus F."/>
            <person name="Tiley G.P."/>
            <person name="Fernandez-Pozo N."/>
            <person name="Barry K."/>
            <person name="Chen C."/>
            <person name="Wang M."/>
            <person name="Lipzen A."/>
            <person name="Daum C."/>
            <person name="Saski C.A."/>
            <person name="Payton A.C."/>
            <person name="Mcbreen J.C."/>
            <person name="Conrad R.E."/>
            <person name="Kollar L.M."/>
            <person name="Olsson S."/>
            <person name="Huttunen S."/>
            <person name="Landis J.B."/>
            <person name="Wickett N.J."/>
            <person name="Johnson M.G."/>
            <person name="Rensing S.A."/>
            <person name="Grimwood J."/>
            <person name="Schmutz J."/>
            <person name="Mcdaniel S.F."/>
        </authorList>
    </citation>
    <scope>NUCLEOTIDE SEQUENCE</scope>
    <source>
        <strain evidence="2">R40</strain>
    </source>
</reference>
<evidence type="ECO:0000313" key="2">
    <source>
        <dbReference type="EMBL" id="KAG0553936.1"/>
    </source>
</evidence>
<feature type="signal peptide" evidence="1">
    <location>
        <begin position="1"/>
        <end position="21"/>
    </location>
</feature>
<gene>
    <name evidence="2" type="ORF">KC19_12G050700</name>
</gene>